<proteinExistence type="inferred from homology"/>
<dbReference type="PANTHER" id="PTHR30534:SF0">
    <property type="entry name" value="FLAGELLAR MOTOR SWITCH PROTEIN FLIG"/>
    <property type="match status" value="1"/>
</dbReference>
<evidence type="ECO:0000256" key="4">
    <source>
        <dbReference type="ARBA" id="ARBA00021870"/>
    </source>
</evidence>
<sequence length="364" mass="39543">MNHLSPLGRLPSPPAPKSGLSGLSRKHKAAIIVRYLTAEGADIPLKSLPEDMQIELTQLIGHMRYIDRKTLMAVVTEFAKELDSVGLAFPDGLAGALTALDGKISPLTASRLRREAGVRQSGDPWERLAALEIADLMPFFESESTEVCAVLLSKLDVKKAAMLLGKLSGPQARRIAYAVSLTDKVTPDAVYRIGLSLASQLDDQPVKAFDTGPERRVGEILNFSQALTRDDVLEGLDETDQDFAEAVRRSIFTFGNIHARIRGGDIPQVAREADQESLVIALAYAQSRGEDMAKSAEFVLQNMSRRLADALRDEINELGKVKAKDGEEACSAVVGSIRQMIDLGELEMVDPSEVEEDDDGDSGE</sequence>
<evidence type="ECO:0000259" key="13">
    <source>
        <dbReference type="Pfam" id="PF14841"/>
    </source>
</evidence>
<evidence type="ECO:0000256" key="6">
    <source>
        <dbReference type="ARBA" id="ARBA00022500"/>
    </source>
</evidence>
<reference evidence="15 16" key="1">
    <citation type="submission" date="2016-10" db="EMBL/GenBank/DDBJ databases">
        <authorList>
            <person name="de Groot N.N."/>
        </authorList>
    </citation>
    <scope>NUCLEOTIDE SEQUENCE [LARGE SCALE GENOMIC DNA]</scope>
    <source>
        <strain evidence="15 16">DSM 29316</strain>
    </source>
</reference>
<feature type="domain" description="Flagellar motor switch protein FliG N-terminal" evidence="14">
    <location>
        <begin position="23"/>
        <end position="125"/>
    </location>
</feature>
<dbReference type="Gene3D" id="1.10.220.30">
    <property type="match status" value="3"/>
</dbReference>
<keyword evidence="6" id="KW-0145">Chemotaxis</keyword>
<dbReference type="InterPro" id="IPR011002">
    <property type="entry name" value="FliG_a-hlx"/>
</dbReference>
<evidence type="ECO:0000256" key="3">
    <source>
        <dbReference type="ARBA" id="ARBA00010299"/>
    </source>
</evidence>
<dbReference type="OrthoDB" id="7616820at2"/>
<evidence type="ECO:0000256" key="5">
    <source>
        <dbReference type="ARBA" id="ARBA00022475"/>
    </source>
</evidence>
<evidence type="ECO:0000259" key="12">
    <source>
        <dbReference type="Pfam" id="PF01706"/>
    </source>
</evidence>
<protein>
    <recommendedName>
        <fullName evidence="4">Flagellar motor switch protein FliG</fullName>
    </recommendedName>
</protein>
<evidence type="ECO:0000256" key="10">
    <source>
        <dbReference type="ARBA" id="ARBA00025598"/>
    </source>
</evidence>
<dbReference type="InterPro" id="IPR028263">
    <property type="entry name" value="FliG_N"/>
</dbReference>
<organism evidence="15 16">
    <name type="scientific">Poseidonocella pacifica</name>
    <dbReference type="NCBI Taxonomy" id="871651"/>
    <lineage>
        <taxon>Bacteria</taxon>
        <taxon>Pseudomonadati</taxon>
        <taxon>Pseudomonadota</taxon>
        <taxon>Alphaproteobacteria</taxon>
        <taxon>Rhodobacterales</taxon>
        <taxon>Roseobacteraceae</taxon>
        <taxon>Poseidonocella</taxon>
    </lineage>
</organism>
<evidence type="ECO:0000313" key="15">
    <source>
        <dbReference type="EMBL" id="SFA95265.1"/>
    </source>
</evidence>
<keyword evidence="5" id="KW-1003">Cell membrane</keyword>
<dbReference type="Pfam" id="PF14841">
    <property type="entry name" value="FliG_M"/>
    <property type="match status" value="1"/>
</dbReference>
<dbReference type="GO" id="GO:0071973">
    <property type="term" value="P:bacterial-type flagellum-dependent cell motility"/>
    <property type="evidence" value="ECO:0007669"/>
    <property type="project" value="InterPro"/>
</dbReference>
<dbReference type="GO" id="GO:0006935">
    <property type="term" value="P:chemotaxis"/>
    <property type="evidence" value="ECO:0007669"/>
    <property type="project" value="UniProtKB-KW"/>
</dbReference>
<dbReference type="AlphaFoldDB" id="A0A1I0X2Q2"/>
<keyword evidence="15" id="KW-0282">Flagellum</keyword>
<dbReference type="GO" id="GO:0009425">
    <property type="term" value="C:bacterial-type flagellum basal body"/>
    <property type="evidence" value="ECO:0007669"/>
    <property type="project" value="UniProtKB-SubCell"/>
</dbReference>
<evidence type="ECO:0000256" key="9">
    <source>
        <dbReference type="ARBA" id="ARBA00023143"/>
    </source>
</evidence>
<dbReference type="Pfam" id="PF14842">
    <property type="entry name" value="FliG_N"/>
    <property type="match status" value="1"/>
</dbReference>
<keyword evidence="9" id="KW-0975">Bacterial flagellum</keyword>
<keyword evidence="15" id="KW-0966">Cell projection</keyword>
<comment type="function">
    <text evidence="10">FliG is one of three proteins (FliG, FliN, FliM) that forms the rotor-mounted switch complex (C ring), located at the base of the basal body. This complex interacts with the CheY and CheZ chemotaxis proteins, in addition to contacting components of the motor that determine the direction of flagellar rotation.</text>
</comment>
<evidence type="ECO:0000256" key="7">
    <source>
        <dbReference type="ARBA" id="ARBA00022779"/>
    </source>
</evidence>
<feature type="domain" description="Flagellar motor switch protein FliG middle" evidence="13">
    <location>
        <begin position="136"/>
        <end position="204"/>
    </location>
</feature>
<comment type="similarity">
    <text evidence="3">Belongs to the FliG family.</text>
</comment>
<dbReference type="Proteomes" id="UP000198796">
    <property type="component" value="Unassembled WGS sequence"/>
</dbReference>
<evidence type="ECO:0000259" key="14">
    <source>
        <dbReference type="Pfam" id="PF14842"/>
    </source>
</evidence>
<evidence type="ECO:0000256" key="8">
    <source>
        <dbReference type="ARBA" id="ARBA00023136"/>
    </source>
</evidence>
<feature type="domain" description="Flagellar motor switch protein FliG C-terminal" evidence="12">
    <location>
        <begin position="235"/>
        <end position="347"/>
    </location>
</feature>
<dbReference type="SUPFAM" id="SSF48029">
    <property type="entry name" value="FliG"/>
    <property type="match status" value="2"/>
</dbReference>
<feature type="region of interest" description="Disordered" evidence="11">
    <location>
        <begin position="1"/>
        <end position="22"/>
    </location>
</feature>
<keyword evidence="7" id="KW-0283">Flagellar rotation</keyword>
<dbReference type="EMBL" id="FOJU01000003">
    <property type="protein sequence ID" value="SFA95265.1"/>
    <property type="molecule type" value="Genomic_DNA"/>
</dbReference>
<gene>
    <name evidence="15" type="ORF">SAMN05421688_1810</name>
</gene>
<evidence type="ECO:0000313" key="16">
    <source>
        <dbReference type="Proteomes" id="UP000198796"/>
    </source>
</evidence>
<dbReference type="GO" id="GO:0003774">
    <property type="term" value="F:cytoskeletal motor activity"/>
    <property type="evidence" value="ECO:0007669"/>
    <property type="project" value="InterPro"/>
</dbReference>
<evidence type="ECO:0000256" key="2">
    <source>
        <dbReference type="ARBA" id="ARBA00004413"/>
    </source>
</evidence>
<dbReference type="PRINTS" id="PR00954">
    <property type="entry name" value="FLGMOTORFLIG"/>
</dbReference>
<dbReference type="InterPro" id="IPR023087">
    <property type="entry name" value="Flg_Motor_Flig_C"/>
</dbReference>
<name>A0A1I0X2Q2_9RHOB</name>
<keyword evidence="8" id="KW-0472">Membrane</keyword>
<dbReference type="Pfam" id="PF01706">
    <property type="entry name" value="FliG_C"/>
    <property type="match status" value="1"/>
</dbReference>
<keyword evidence="15" id="KW-0969">Cilium</keyword>
<dbReference type="InterPro" id="IPR032779">
    <property type="entry name" value="FliG_M"/>
</dbReference>
<dbReference type="GO" id="GO:0005886">
    <property type="term" value="C:plasma membrane"/>
    <property type="evidence" value="ECO:0007669"/>
    <property type="project" value="UniProtKB-SubCell"/>
</dbReference>
<comment type="subcellular location">
    <subcellularLocation>
        <location evidence="1">Bacterial flagellum basal body</location>
    </subcellularLocation>
    <subcellularLocation>
        <location evidence="2">Cell membrane</location>
        <topology evidence="2">Peripheral membrane protein</topology>
        <orientation evidence="2">Cytoplasmic side</orientation>
    </subcellularLocation>
</comment>
<evidence type="ECO:0000256" key="11">
    <source>
        <dbReference type="SAM" id="MobiDB-lite"/>
    </source>
</evidence>
<dbReference type="STRING" id="871651.SAMN05421688_1810"/>
<dbReference type="InterPro" id="IPR000090">
    <property type="entry name" value="Flg_Motor_Flig"/>
</dbReference>
<keyword evidence="16" id="KW-1185">Reference proteome</keyword>
<accession>A0A1I0X2Q2</accession>
<evidence type="ECO:0000256" key="1">
    <source>
        <dbReference type="ARBA" id="ARBA00004117"/>
    </source>
</evidence>
<dbReference type="PANTHER" id="PTHR30534">
    <property type="entry name" value="FLAGELLAR MOTOR SWITCH PROTEIN FLIG"/>
    <property type="match status" value="1"/>
</dbReference>